<name>A0A835F3L9_9POAL</name>
<evidence type="ECO:0000313" key="3">
    <source>
        <dbReference type="Proteomes" id="UP000636709"/>
    </source>
</evidence>
<evidence type="ECO:0000313" key="2">
    <source>
        <dbReference type="EMBL" id="KAF8727414.1"/>
    </source>
</evidence>
<protein>
    <submittedName>
        <fullName evidence="2">Uncharacterized protein</fullName>
    </submittedName>
</protein>
<dbReference type="AlphaFoldDB" id="A0A835F3L9"/>
<keyword evidence="3" id="KW-1185">Reference proteome</keyword>
<dbReference type="Proteomes" id="UP000636709">
    <property type="component" value="Unassembled WGS sequence"/>
</dbReference>
<evidence type="ECO:0000256" key="1">
    <source>
        <dbReference type="SAM" id="MobiDB-lite"/>
    </source>
</evidence>
<sequence>MPRLPRRHPPPPYANQFAPDAPAASTAQRGSSTARLWLRPRRLRSAAVSPASTAGRQPPGAPSRAEHGGSPQSPNPNLQIPQTLT</sequence>
<feature type="compositionally biased region" description="Polar residues" evidence="1">
    <location>
        <begin position="25"/>
        <end position="34"/>
    </location>
</feature>
<organism evidence="2 3">
    <name type="scientific">Digitaria exilis</name>
    <dbReference type="NCBI Taxonomy" id="1010633"/>
    <lineage>
        <taxon>Eukaryota</taxon>
        <taxon>Viridiplantae</taxon>
        <taxon>Streptophyta</taxon>
        <taxon>Embryophyta</taxon>
        <taxon>Tracheophyta</taxon>
        <taxon>Spermatophyta</taxon>
        <taxon>Magnoliopsida</taxon>
        <taxon>Liliopsida</taxon>
        <taxon>Poales</taxon>
        <taxon>Poaceae</taxon>
        <taxon>PACMAD clade</taxon>
        <taxon>Panicoideae</taxon>
        <taxon>Panicodae</taxon>
        <taxon>Paniceae</taxon>
        <taxon>Anthephorinae</taxon>
        <taxon>Digitaria</taxon>
    </lineage>
</organism>
<gene>
    <name evidence="2" type="ORF">HU200_019019</name>
</gene>
<proteinExistence type="predicted"/>
<reference evidence="2" key="1">
    <citation type="submission" date="2020-07" db="EMBL/GenBank/DDBJ databases">
        <title>Genome sequence and genetic diversity analysis of an under-domesticated orphan crop, white fonio (Digitaria exilis).</title>
        <authorList>
            <person name="Bennetzen J.L."/>
            <person name="Chen S."/>
            <person name="Ma X."/>
            <person name="Wang X."/>
            <person name="Yssel A.E.J."/>
            <person name="Chaluvadi S.R."/>
            <person name="Johnson M."/>
            <person name="Gangashetty P."/>
            <person name="Hamidou F."/>
            <person name="Sanogo M.D."/>
            <person name="Zwaenepoel A."/>
            <person name="Wallace J."/>
            <person name="Van De Peer Y."/>
            <person name="Van Deynze A."/>
        </authorList>
    </citation>
    <scope>NUCLEOTIDE SEQUENCE</scope>
    <source>
        <tissue evidence="2">Leaves</tissue>
    </source>
</reference>
<feature type="region of interest" description="Disordered" evidence="1">
    <location>
        <begin position="1"/>
        <end position="85"/>
    </location>
</feature>
<comment type="caution">
    <text evidence="2">The sequence shown here is derived from an EMBL/GenBank/DDBJ whole genome shotgun (WGS) entry which is preliminary data.</text>
</comment>
<dbReference type="EMBL" id="JACEFO010001644">
    <property type="protein sequence ID" value="KAF8727414.1"/>
    <property type="molecule type" value="Genomic_DNA"/>
</dbReference>
<feature type="compositionally biased region" description="Polar residues" evidence="1">
    <location>
        <begin position="70"/>
        <end position="85"/>
    </location>
</feature>
<accession>A0A835F3L9</accession>